<dbReference type="GO" id="GO:0005524">
    <property type="term" value="F:ATP binding"/>
    <property type="evidence" value="ECO:0007669"/>
    <property type="project" value="UniProtKB-KW"/>
</dbReference>
<comment type="catalytic activity">
    <reaction evidence="12">
        <text>L-threonine + hydrogencarbonate + ATP = L-threonylcarbamoyladenylate + diphosphate + H2O</text>
        <dbReference type="Rhea" id="RHEA:36407"/>
        <dbReference type="ChEBI" id="CHEBI:15377"/>
        <dbReference type="ChEBI" id="CHEBI:17544"/>
        <dbReference type="ChEBI" id="CHEBI:30616"/>
        <dbReference type="ChEBI" id="CHEBI:33019"/>
        <dbReference type="ChEBI" id="CHEBI:57926"/>
        <dbReference type="ChEBI" id="CHEBI:73682"/>
        <dbReference type="EC" id="2.7.7.87"/>
    </reaction>
</comment>
<dbReference type="GO" id="GO:0006450">
    <property type="term" value="P:regulation of translational fidelity"/>
    <property type="evidence" value="ECO:0007669"/>
    <property type="project" value="TreeGrafter"/>
</dbReference>
<dbReference type="PANTHER" id="PTHR17490">
    <property type="entry name" value="SUA5"/>
    <property type="match status" value="1"/>
</dbReference>
<dbReference type="InterPro" id="IPR038385">
    <property type="entry name" value="Sua5/YwlC_C"/>
</dbReference>
<dbReference type="Gene3D" id="3.90.870.10">
    <property type="entry name" value="DHBP synthase"/>
    <property type="match status" value="1"/>
</dbReference>
<reference evidence="14" key="1">
    <citation type="submission" date="2020-05" db="EMBL/GenBank/DDBJ databases">
        <authorList>
            <person name="Chiriac C."/>
            <person name="Salcher M."/>
            <person name="Ghai R."/>
            <person name="Kavagutti S V."/>
        </authorList>
    </citation>
    <scope>NUCLEOTIDE SEQUENCE</scope>
</reference>
<dbReference type="InterPro" id="IPR010923">
    <property type="entry name" value="T(6)A37_SUA5"/>
</dbReference>
<name>A0A6J6WY50_9ZZZZ</name>
<comment type="subcellular location">
    <subcellularLocation>
        <location evidence="1">Cytoplasm</location>
    </subcellularLocation>
</comment>
<keyword evidence="7" id="KW-0819">tRNA processing</keyword>
<dbReference type="GO" id="GO:0003725">
    <property type="term" value="F:double-stranded RNA binding"/>
    <property type="evidence" value="ECO:0007669"/>
    <property type="project" value="InterPro"/>
</dbReference>
<proteinExistence type="inferred from homology"/>
<dbReference type="SUPFAM" id="SSF55821">
    <property type="entry name" value="YrdC/RibB"/>
    <property type="match status" value="1"/>
</dbReference>
<evidence type="ECO:0000256" key="1">
    <source>
        <dbReference type="ARBA" id="ARBA00004496"/>
    </source>
</evidence>
<evidence type="ECO:0000256" key="8">
    <source>
        <dbReference type="ARBA" id="ARBA00022695"/>
    </source>
</evidence>
<dbReference type="InterPro" id="IPR005145">
    <property type="entry name" value="Sua5_C"/>
</dbReference>
<evidence type="ECO:0000256" key="7">
    <source>
        <dbReference type="ARBA" id="ARBA00022694"/>
    </source>
</evidence>
<dbReference type="EMBL" id="CAFAAG010000019">
    <property type="protein sequence ID" value="CAB4789039.1"/>
    <property type="molecule type" value="Genomic_DNA"/>
</dbReference>
<dbReference type="GO" id="GO:0008033">
    <property type="term" value="P:tRNA processing"/>
    <property type="evidence" value="ECO:0007669"/>
    <property type="project" value="UniProtKB-KW"/>
</dbReference>
<dbReference type="InterPro" id="IPR017945">
    <property type="entry name" value="DHBP_synth_RibB-like_a/b_dom"/>
</dbReference>
<organism evidence="14">
    <name type="scientific">freshwater metagenome</name>
    <dbReference type="NCBI Taxonomy" id="449393"/>
    <lineage>
        <taxon>unclassified sequences</taxon>
        <taxon>metagenomes</taxon>
        <taxon>ecological metagenomes</taxon>
    </lineage>
</organism>
<evidence type="ECO:0000256" key="10">
    <source>
        <dbReference type="ARBA" id="ARBA00022840"/>
    </source>
</evidence>
<dbReference type="EC" id="2.7.7.87" evidence="3"/>
<dbReference type="NCBIfam" id="TIGR00057">
    <property type="entry name" value="L-threonylcarbamoyladenylate synthase"/>
    <property type="match status" value="1"/>
</dbReference>
<keyword evidence="8" id="KW-0548">Nucleotidyltransferase</keyword>
<dbReference type="PANTHER" id="PTHR17490:SF16">
    <property type="entry name" value="THREONYLCARBAMOYL-AMP SYNTHASE"/>
    <property type="match status" value="1"/>
</dbReference>
<dbReference type="Pfam" id="PF01300">
    <property type="entry name" value="Sua5_yciO_yrdC"/>
    <property type="match status" value="1"/>
</dbReference>
<accession>A0A6J6WY50</accession>
<dbReference type="GO" id="GO:0005737">
    <property type="term" value="C:cytoplasm"/>
    <property type="evidence" value="ECO:0007669"/>
    <property type="project" value="UniProtKB-SubCell"/>
</dbReference>
<evidence type="ECO:0000256" key="12">
    <source>
        <dbReference type="ARBA" id="ARBA00048366"/>
    </source>
</evidence>
<evidence type="ECO:0000259" key="13">
    <source>
        <dbReference type="PROSITE" id="PS51163"/>
    </source>
</evidence>
<comment type="similarity">
    <text evidence="2">Belongs to the SUA5 family.</text>
</comment>
<dbReference type="PROSITE" id="PS51163">
    <property type="entry name" value="YRDC"/>
    <property type="match status" value="1"/>
</dbReference>
<keyword evidence="5" id="KW-0963">Cytoplasm</keyword>
<evidence type="ECO:0000256" key="9">
    <source>
        <dbReference type="ARBA" id="ARBA00022741"/>
    </source>
</evidence>
<gene>
    <name evidence="14" type="ORF">UFOPK2975_00424</name>
</gene>
<dbReference type="InterPro" id="IPR006070">
    <property type="entry name" value="Sua5-like_dom"/>
</dbReference>
<keyword evidence="6" id="KW-0808">Transferase</keyword>
<evidence type="ECO:0000256" key="11">
    <source>
        <dbReference type="ARBA" id="ARBA00029774"/>
    </source>
</evidence>
<evidence type="ECO:0000256" key="5">
    <source>
        <dbReference type="ARBA" id="ARBA00022490"/>
    </source>
</evidence>
<dbReference type="GO" id="GO:0061710">
    <property type="term" value="F:L-threonylcarbamoyladenylate synthase"/>
    <property type="evidence" value="ECO:0007669"/>
    <property type="project" value="UniProtKB-EC"/>
</dbReference>
<evidence type="ECO:0000256" key="2">
    <source>
        <dbReference type="ARBA" id="ARBA00007663"/>
    </source>
</evidence>
<protein>
    <recommendedName>
        <fullName evidence="4">Threonylcarbamoyl-AMP synthase</fullName>
        <ecNumber evidence="3">2.7.7.87</ecNumber>
    </recommendedName>
    <alternativeName>
        <fullName evidence="11">L-threonylcarbamoyladenylate synthase</fullName>
    </alternativeName>
</protein>
<dbReference type="AlphaFoldDB" id="A0A6J6WY50"/>
<keyword evidence="9" id="KW-0547">Nucleotide-binding</keyword>
<dbReference type="PIRSF" id="PIRSF004930">
    <property type="entry name" value="Tln_factor_SUA5"/>
    <property type="match status" value="1"/>
</dbReference>
<dbReference type="Gene3D" id="3.40.50.11030">
    <property type="entry name" value="Threonylcarbamoyl-AMP synthase, C-terminal domain"/>
    <property type="match status" value="1"/>
</dbReference>
<evidence type="ECO:0000256" key="3">
    <source>
        <dbReference type="ARBA" id="ARBA00012584"/>
    </source>
</evidence>
<sequence length="326" mass="34718">MSTPSRTTPSCNIARASDASTLSLAVQTLANGGLVAIPTETVYGLSAAINNEVAIAKIFVVKGRPHNHPLIVHLADIDQLHLVAHNIHPDAINLARACWPGPLTLLLERSENVSLSITGGRDTVAVRIPDNAFTRQLIINLGSPIAAPSANRFGKVSPTTAQHVCDDLQSDVDLIVDDGASSVGVESTIVDFTVSPPQLLRPGGIPLEDIEMILGYPVQGTDGISRASGMLQNHYQPACKVFLVHTDNEAQQLIDTLVIQNNRIRILNRCDNLPLYATLLYSDLRQADADQIQALIAVLPENTGLGAAIRDRLTKAAGSEPPLPAS</sequence>
<dbReference type="Pfam" id="PF03481">
    <property type="entry name" value="Sua5_C"/>
    <property type="match status" value="1"/>
</dbReference>
<feature type="domain" description="YrdC-like" evidence="13">
    <location>
        <begin position="19"/>
        <end position="205"/>
    </location>
</feature>
<evidence type="ECO:0000256" key="6">
    <source>
        <dbReference type="ARBA" id="ARBA00022679"/>
    </source>
</evidence>
<dbReference type="InterPro" id="IPR050156">
    <property type="entry name" value="TC-AMP_synthase_SUA5"/>
</dbReference>
<dbReference type="GO" id="GO:0000049">
    <property type="term" value="F:tRNA binding"/>
    <property type="evidence" value="ECO:0007669"/>
    <property type="project" value="TreeGrafter"/>
</dbReference>
<keyword evidence="10" id="KW-0067">ATP-binding</keyword>
<evidence type="ECO:0000313" key="14">
    <source>
        <dbReference type="EMBL" id="CAB4789039.1"/>
    </source>
</evidence>
<evidence type="ECO:0000256" key="4">
    <source>
        <dbReference type="ARBA" id="ARBA00015492"/>
    </source>
</evidence>